<evidence type="ECO:0000313" key="1">
    <source>
        <dbReference type="EMBL" id="CAI9291043.1"/>
    </source>
</evidence>
<name>A0AA36ECI7_LACSI</name>
<gene>
    <name evidence="1" type="ORF">LSALG_LOCUS30207</name>
</gene>
<reference evidence="1" key="1">
    <citation type="submission" date="2023-04" db="EMBL/GenBank/DDBJ databases">
        <authorList>
            <person name="Vijverberg K."/>
            <person name="Xiong W."/>
            <person name="Schranz E."/>
        </authorList>
    </citation>
    <scope>NUCLEOTIDE SEQUENCE</scope>
</reference>
<accession>A0AA36ECI7</accession>
<dbReference type="EMBL" id="OX465082">
    <property type="protein sequence ID" value="CAI9291043.1"/>
    <property type="molecule type" value="Genomic_DNA"/>
</dbReference>
<protein>
    <submittedName>
        <fullName evidence="1">Uncharacterized protein</fullName>
    </submittedName>
</protein>
<organism evidence="1 2">
    <name type="scientific">Lactuca saligna</name>
    <name type="common">Willowleaf lettuce</name>
    <dbReference type="NCBI Taxonomy" id="75948"/>
    <lineage>
        <taxon>Eukaryota</taxon>
        <taxon>Viridiplantae</taxon>
        <taxon>Streptophyta</taxon>
        <taxon>Embryophyta</taxon>
        <taxon>Tracheophyta</taxon>
        <taxon>Spermatophyta</taxon>
        <taxon>Magnoliopsida</taxon>
        <taxon>eudicotyledons</taxon>
        <taxon>Gunneridae</taxon>
        <taxon>Pentapetalae</taxon>
        <taxon>asterids</taxon>
        <taxon>campanulids</taxon>
        <taxon>Asterales</taxon>
        <taxon>Asteraceae</taxon>
        <taxon>Cichorioideae</taxon>
        <taxon>Cichorieae</taxon>
        <taxon>Lactucinae</taxon>
        <taxon>Lactuca</taxon>
    </lineage>
</organism>
<proteinExistence type="predicted"/>
<keyword evidence="2" id="KW-1185">Reference proteome</keyword>
<dbReference type="AlphaFoldDB" id="A0AA36ECI7"/>
<evidence type="ECO:0000313" key="2">
    <source>
        <dbReference type="Proteomes" id="UP001177003"/>
    </source>
</evidence>
<dbReference type="Proteomes" id="UP001177003">
    <property type="component" value="Chromosome 6"/>
</dbReference>
<sequence length="154" mass="17177">MDTNIKNNERPSTSLPQSTTIKPLEVPTTMFIPEMVHTSDILENTSHVDSNVNIGGKSTIDSLIVTPQLDSPLKFSLHQFTFVPQNSPTCAGMFTHAITSFFSSQCTDHYFEQGKDISQNMEDEEDEGFGFGKLTFDLEEEDIADEALMSGKQY</sequence>